<protein>
    <submittedName>
        <fullName evidence="1">Uncharacterized protein</fullName>
    </submittedName>
</protein>
<proteinExistence type="predicted"/>
<reference evidence="1" key="1">
    <citation type="journal article" date="2012" name="Science">
        <title>Fermentation, hydrogen, and sulfur metabolism in multiple uncultivated bacterial phyla.</title>
        <authorList>
            <person name="Wrighton K.C."/>
            <person name="Thomas B.C."/>
            <person name="Sharon I."/>
            <person name="Miller C.S."/>
            <person name="Castelle C.J."/>
            <person name="VerBerkmoes N.C."/>
            <person name="Wilkins M.J."/>
            <person name="Hettich R.L."/>
            <person name="Lipton M.S."/>
            <person name="Williams K.H."/>
            <person name="Long P.E."/>
            <person name="Banfield J.F."/>
        </authorList>
    </citation>
    <scope>NUCLEOTIDE SEQUENCE [LARGE SCALE GENOMIC DNA]</scope>
</reference>
<evidence type="ECO:0000313" key="1">
    <source>
        <dbReference type="EMBL" id="EKE28673.1"/>
    </source>
</evidence>
<dbReference type="AlphaFoldDB" id="K2G0E6"/>
<accession>K2G0E6</accession>
<organism evidence="1">
    <name type="scientific">uncultured bacterium</name>
    <name type="common">gcode 4</name>
    <dbReference type="NCBI Taxonomy" id="1234023"/>
    <lineage>
        <taxon>Bacteria</taxon>
        <taxon>environmental samples</taxon>
    </lineage>
</organism>
<name>K2G0E6_9BACT</name>
<comment type="caution">
    <text evidence="1">The sequence shown here is derived from an EMBL/GenBank/DDBJ whole genome shotgun (WGS) entry which is preliminary data.</text>
</comment>
<sequence>MRTSETQQVIFSHNDLFEVIAWTFPNTTNMIRTNLLYKISMVFWDKTKETVISIWNKIIEPKDREIKFEEMHHFVWEVFWEQEQWILEAESIMMNDLRQEAERIYETAKKICEITGKSFSQSINFLLENKESISGEIIDKEEKADEPASAKENLWKISLSDEDKKFIRTYVAEGKDNDDKKLRRIAMAKKFNITVRHAWIISSWSNRGNFHKEENDMGNQPDKKTIELWKKMIGEYLDEFFEWDIQSPQECSISYEDMHDCFCRDTWFKIDCAEITKVWNSLLNWQWSASTHGRPERGYSTPLVKSRHKLASGKFIIDKSCNVLLSHEVEDALKRQ</sequence>
<dbReference type="EMBL" id="AMFJ01000305">
    <property type="protein sequence ID" value="EKE28673.1"/>
    <property type="molecule type" value="Genomic_DNA"/>
</dbReference>
<gene>
    <name evidence="1" type="ORF">ACD_3C00031G0002</name>
</gene>